<evidence type="ECO:0000256" key="7">
    <source>
        <dbReference type="PROSITE-ProRule" id="PRU00047"/>
    </source>
</evidence>
<dbReference type="GO" id="GO:0071037">
    <property type="term" value="P:nuclear polyadenylation-dependent snRNA catabolic process"/>
    <property type="evidence" value="ECO:0007669"/>
    <property type="project" value="TreeGrafter"/>
</dbReference>
<dbReference type="PANTHER" id="PTHR46543:SF1">
    <property type="entry name" value="ZINC FINGER CCHC DOMAIN-CONTAINING PROTEIN 7"/>
    <property type="match status" value="1"/>
</dbReference>
<feature type="domain" description="CCHC-type" evidence="9">
    <location>
        <begin position="202"/>
        <end position="217"/>
    </location>
</feature>
<dbReference type="InterPro" id="IPR051644">
    <property type="entry name" value="TRAMP_AT-DNA-binding"/>
</dbReference>
<dbReference type="GO" id="GO:0031499">
    <property type="term" value="C:TRAMP complex"/>
    <property type="evidence" value="ECO:0007669"/>
    <property type="project" value="TreeGrafter"/>
</dbReference>
<feature type="compositionally biased region" description="Basic residues" evidence="8">
    <location>
        <begin position="384"/>
        <end position="397"/>
    </location>
</feature>
<keyword evidence="4 7" id="KW-0863">Zinc-finger</keyword>
<keyword evidence="5" id="KW-0862">Zinc</keyword>
<evidence type="ECO:0000259" key="9">
    <source>
        <dbReference type="PROSITE" id="PS50158"/>
    </source>
</evidence>
<evidence type="ECO:0000256" key="1">
    <source>
        <dbReference type="ARBA" id="ARBA00004123"/>
    </source>
</evidence>
<comment type="subcellular location">
    <subcellularLocation>
        <location evidence="1">Nucleus</location>
    </subcellularLocation>
</comment>
<feature type="compositionally biased region" description="Polar residues" evidence="8">
    <location>
        <begin position="278"/>
        <end position="312"/>
    </location>
</feature>
<protein>
    <submittedName>
        <fullName evidence="10">Piso0_005391 protein</fullName>
    </submittedName>
</protein>
<dbReference type="FunCoup" id="G8Y221">
    <property type="interactions" value="612"/>
</dbReference>
<dbReference type="PIRSF" id="PIRSF018162">
    <property type="entry name" value="PolyA_pol_Air1/2"/>
    <property type="match status" value="1"/>
</dbReference>
<gene>
    <name evidence="10" type="primary">Piso0_005391</name>
    <name evidence="10" type="ORF">GNLVRS01_PISO0N14115g</name>
</gene>
<dbReference type="Gene3D" id="4.10.60.10">
    <property type="entry name" value="Zinc finger, CCHC-type"/>
    <property type="match status" value="2"/>
</dbReference>
<evidence type="ECO:0000313" key="10">
    <source>
        <dbReference type="EMBL" id="CCE86874.1"/>
    </source>
</evidence>
<dbReference type="GO" id="GO:0003723">
    <property type="term" value="F:RNA binding"/>
    <property type="evidence" value="ECO:0007669"/>
    <property type="project" value="TreeGrafter"/>
</dbReference>
<evidence type="ECO:0000256" key="4">
    <source>
        <dbReference type="ARBA" id="ARBA00022771"/>
    </source>
</evidence>
<dbReference type="PANTHER" id="PTHR46543">
    <property type="entry name" value="ZINC FINGER CCHC DOMAIN-CONTAINING PROTEIN 7"/>
    <property type="match status" value="1"/>
</dbReference>
<dbReference type="InterPro" id="IPR036875">
    <property type="entry name" value="Znf_CCHC_sf"/>
</dbReference>
<dbReference type="STRING" id="559304.G8Y221"/>
<keyword evidence="6" id="KW-0539">Nucleus</keyword>
<dbReference type="GO" id="GO:0071031">
    <property type="term" value="P:nuclear mRNA surveillance of mRNA 3'-end processing"/>
    <property type="evidence" value="ECO:0007669"/>
    <property type="project" value="TreeGrafter"/>
</dbReference>
<dbReference type="GO" id="GO:0043633">
    <property type="term" value="P:polyadenylation-dependent RNA catabolic process"/>
    <property type="evidence" value="ECO:0007669"/>
    <property type="project" value="InterPro"/>
</dbReference>
<reference evidence="10 11" key="1">
    <citation type="journal article" date="2012" name="G3 (Bethesda)">
        <title>Pichia sorbitophila, an interspecies yeast hybrid reveals early steps of genome resolution following polyploidization.</title>
        <authorList>
            <person name="Leh Louis V."/>
            <person name="Despons L."/>
            <person name="Friedrich A."/>
            <person name="Martin T."/>
            <person name="Durrens P."/>
            <person name="Casaregola S."/>
            <person name="Neuveglise C."/>
            <person name="Fairhead C."/>
            <person name="Marck C."/>
            <person name="Cruz J.A."/>
            <person name="Straub M.L."/>
            <person name="Kugler V."/>
            <person name="Sacerdot C."/>
            <person name="Uzunov Z."/>
            <person name="Thierry A."/>
            <person name="Weiss S."/>
            <person name="Bleykasten C."/>
            <person name="De Montigny J."/>
            <person name="Jacques N."/>
            <person name="Jung P."/>
            <person name="Lemaire M."/>
            <person name="Mallet S."/>
            <person name="Morel G."/>
            <person name="Richard G.F."/>
            <person name="Sarkar A."/>
            <person name="Savel G."/>
            <person name="Schacherer J."/>
            <person name="Seret M.L."/>
            <person name="Talla E."/>
            <person name="Samson G."/>
            <person name="Jubin C."/>
            <person name="Poulain J."/>
            <person name="Vacherie B."/>
            <person name="Barbe V."/>
            <person name="Pelletier E."/>
            <person name="Sherman D.J."/>
            <person name="Westhof E."/>
            <person name="Weissenbach J."/>
            <person name="Baret P.V."/>
            <person name="Wincker P."/>
            <person name="Gaillardin C."/>
            <person name="Dujon B."/>
            <person name="Souciet J.L."/>
        </authorList>
    </citation>
    <scope>NUCLEOTIDE SEQUENCE [LARGE SCALE GENOMIC DNA]</scope>
    <source>
        <strain evidence="11">ATCC MYA-4447 / BCRC 22081 / CBS 7064 / NBRC 10061 / NRRL Y-12695</strain>
    </source>
</reference>
<evidence type="ECO:0000313" key="11">
    <source>
        <dbReference type="Proteomes" id="UP000005222"/>
    </source>
</evidence>
<feature type="region of interest" description="Disordered" evidence="8">
    <location>
        <begin position="1"/>
        <end position="52"/>
    </location>
</feature>
<dbReference type="OMA" id="YCGSMDD"/>
<evidence type="ECO:0000256" key="2">
    <source>
        <dbReference type="ARBA" id="ARBA00022723"/>
    </source>
</evidence>
<dbReference type="EMBL" id="FO082046">
    <property type="protein sequence ID" value="CCE86874.1"/>
    <property type="molecule type" value="Genomic_DNA"/>
</dbReference>
<keyword evidence="11" id="KW-1185">Reference proteome</keyword>
<sequence length="397" mass="43764">MSDDITVVEDTSPSDYKVENINNKGGDLVNGGSDASAKEPEQKSEDNDNKRNEIYSLSYDQVNDNADELIELRGEGRYFGVTDPTSGRTINAQQSLGPLCANCHRRGHIRAKCKTVVCHKCGVVGDHYETQCPTTMVCSRCGLKGHMAANCKNKNRKRQYCKNCDTFAHGDDNCPSIWRSYLTMSEPEGGNKAAQKLPLIYCYNCGSKRHYGDECQEQRTSRIPNTSGSAFSGSNLPRHLRALYFENLSGGGSKRSHNKSSNAGSAKGKFGASHNKQKGSYGNSNNFRSNENGSSRNFFYNGNGPSRSSGYGAQQYANNGYASSNMSSNAYHPSRSGFISKNKQNKNSKDSKRSGYSNRSNNSDQNTGYHQPTRSGLIENQSSKSKKSKLRNIKHLY</sequence>
<dbReference type="GO" id="GO:0071038">
    <property type="term" value="P:TRAMP-dependent tRNA surveillance pathway"/>
    <property type="evidence" value="ECO:0007669"/>
    <property type="project" value="TreeGrafter"/>
</dbReference>
<keyword evidence="3" id="KW-0677">Repeat</keyword>
<dbReference type="PROSITE" id="PS50158">
    <property type="entry name" value="ZF_CCHC"/>
    <property type="match status" value="2"/>
</dbReference>
<proteinExistence type="predicted"/>
<organism evidence="10 11">
    <name type="scientific">Pichia sorbitophila (strain ATCC MYA-4447 / BCRC 22081 / CBS 7064 / NBRC 10061 / NRRL Y-12695)</name>
    <name type="common">Hybrid yeast</name>
    <dbReference type="NCBI Taxonomy" id="559304"/>
    <lineage>
        <taxon>Eukaryota</taxon>
        <taxon>Fungi</taxon>
        <taxon>Dikarya</taxon>
        <taxon>Ascomycota</taxon>
        <taxon>Saccharomycotina</taxon>
        <taxon>Pichiomycetes</taxon>
        <taxon>Debaryomycetaceae</taxon>
        <taxon>Millerozyma</taxon>
    </lineage>
</organism>
<dbReference type="GO" id="GO:0008270">
    <property type="term" value="F:zinc ion binding"/>
    <property type="evidence" value="ECO:0007669"/>
    <property type="project" value="UniProtKB-KW"/>
</dbReference>
<dbReference type="SUPFAM" id="SSF57756">
    <property type="entry name" value="Retrovirus zinc finger-like domains"/>
    <property type="match status" value="1"/>
</dbReference>
<feature type="compositionally biased region" description="Polar residues" evidence="8">
    <location>
        <begin position="354"/>
        <end position="383"/>
    </location>
</feature>
<feature type="region of interest" description="Disordered" evidence="8">
    <location>
        <begin position="327"/>
        <end position="397"/>
    </location>
</feature>
<evidence type="ECO:0000256" key="6">
    <source>
        <dbReference type="ARBA" id="ARBA00023242"/>
    </source>
</evidence>
<feature type="domain" description="CCHC-type" evidence="9">
    <location>
        <begin position="138"/>
        <end position="153"/>
    </location>
</feature>
<dbReference type="OrthoDB" id="7608935at2759"/>
<accession>G8Y221</accession>
<dbReference type="AlphaFoldDB" id="G8Y221"/>
<dbReference type="InterPro" id="IPR001878">
    <property type="entry name" value="Znf_CCHC"/>
</dbReference>
<feature type="region of interest" description="Disordered" evidence="8">
    <location>
        <begin position="250"/>
        <end position="312"/>
    </location>
</feature>
<feature type="compositionally biased region" description="Basic and acidic residues" evidence="8">
    <location>
        <begin position="36"/>
        <end position="52"/>
    </location>
</feature>
<dbReference type="HOGENOM" id="CLU_049076_0_0_1"/>
<evidence type="ECO:0000256" key="3">
    <source>
        <dbReference type="ARBA" id="ARBA00022737"/>
    </source>
</evidence>
<name>G8Y221_PICSO</name>
<dbReference type="InParanoid" id="G8Y221"/>
<keyword evidence="2" id="KW-0479">Metal-binding</keyword>
<dbReference type="SMART" id="SM00343">
    <property type="entry name" value="ZnF_C2HC"/>
    <property type="match status" value="5"/>
</dbReference>
<dbReference type="InterPro" id="IPR016713">
    <property type="entry name" value="Air1/2_Saccharomycetales"/>
</dbReference>
<evidence type="ECO:0000256" key="8">
    <source>
        <dbReference type="SAM" id="MobiDB-lite"/>
    </source>
</evidence>
<dbReference type="GO" id="GO:0071039">
    <property type="term" value="P:nuclear polyadenylation-dependent CUT catabolic process"/>
    <property type="evidence" value="ECO:0007669"/>
    <property type="project" value="TreeGrafter"/>
</dbReference>
<evidence type="ECO:0000256" key="5">
    <source>
        <dbReference type="ARBA" id="ARBA00022833"/>
    </source>
</evidence>
<dbReference type="GO" id="GO:0071035">
    <property type="term" value="P:nuclear polyadenylation-dependent rRNA catabolic process"/>
    <property type="evidence" value="ECO:0007669"/>
    <property type="project" value="TreeGrafter"/>
</dbReference>
<dbReference type="eggNOG" id="KOG4400">
    <property type="taxonomic scope" value="Eukaryota"/>
</dbReference>
<dbReference type="GO" id="GO:0071036">
    <property type="term" value="P:nuclear polyadenylation-dependent snoRNA catabolic process"/>
    <property type="evidence" value="ECO:0007669"/>
    <property type="project" value="TreeGrafter"/>
</dbReference>
<dbReference type="Proteomes" id="UP000005222">
    <property type="component" value="Chromosome N"/>
</dbReference>